<dbReference type="EMBL" id="JBHUMA010000006">
    <property type="protein sequence ID" value="MFD2599191.1"/>
    <property type="molecule type" value="Genomic_DNA"/>
</dbReference>
<dbReference type="InterPro" id="IPR038732">
    <property type="entry name" value="HpyO/CreE_NAD-binding"/>
</dbReference>
<evidence type="ECO:0000313" key="2">
    <source>
        <dbReference type="EMBL" id="MFD2599191.1"/>
    </source>
</evidence>
<dbReference type="PANTHER" id="PTHR40254:SF1">
    <property type="entry name" value="BLR0577 PROTEIN"/>
    <property type="match status" value="1"/>
</dbReference>
<dbReference type="Proteomes" id="UP001597393">
    <property type="component" value="Unassembled WGS sequence"/>
</dbReference>
<reference evidence="3" key="1">
    <citation type="journal article" date="2019" name="Int. J. Syst. Evol. Microbiol.">
        <title>The Global Catalogue of Microorganisms (GCM) 10K type strain sequencing project: providing services to taxonomists for standard genome sequencing and annotation.</title>
        <authorList>
            <consortium name="The Broad Institute Genomics Platform"/>
            <consortium name="The Broad Institute Genome Sequencing Center for Infectious Disease"/>
            <person name="Wu L."/>
            <person name="Ma J."/>
        </authorList>
    </citation>
    <scope>NUCLEOTIDE SEQUENCE [LARGE SCALE GENOMIC DNA]</scope>
    <source>
        <strain evidence="3">KCTC 42248</strain>
    </source>
</reference>
<evidence type="ECO:0000313" key="3">
    <source>
        <dbReference type="Proteomes" id="UP001597393"/>
    </source>
</evidence>
<keyword evidence="3" id="KW-1185">Reference proteome</keyword>
<gene>
    <name evidence="2" type="ORF">ACFSQ3_09525</name>
</gene>
<dbReference type="SUPFAM" id="SSF51905">
    <property type="entry name" value="FAD/NAD(P)-binding domain"/>
    <property type="match status" value="1"/>
</dbReference>
<comment type="caution">
    <text evidence="2">The sequence shown here is derived from an EMBL/GenBank/DDBJ whole genome shotgun (WGS) entry which is preliminary data.</text>
</comment>
<organism evidence="2 3">
    <name type="scientific">Sphingobacterium corticis</name>
    <dbReference type="NCBI Taxonomy" id="1812823"/>
    <lineage>
        <taxon>Bacteria</taxon>
        <taxon>Pseudomonadati</taxon>
        <taxon>Bacteroidota</taxon>
        <taxon>Sphingobacteriia</taxon>
        <taxon>Sphingobacteriales</taxon>
        <taxon>Sphingobacteriaceae</taxon>
        <taxon>Sphingobacterium</taxon>
    </lineage>
</organism>
<dbReference type="PANTHER" id="PTHR40254">
    <property type="entry name" value="BLR0577 PROTEIN"/>
    <property type="match status" value="1"/>
</dbReference>
<evidence type="ECO:0000259" key="1">
    <source>
        <dbReference type="Pfam" id="PF13454"/>
    </source>
</evidence>
<dbReference type="InterPro" id="IPR036188">
    <property type="entry name" value="FAD/NAD-bd_sf"/>
</dbReference>
<dbReference type="InterPro" id="IPR052189">
    <property type="entry name" value="L-asp_N-monooxygenase_NS-form"/>
</dbReference>
<name>A0ABW5NJ89_9SPHI</name>
<dbReference type="RefSeq" id="WP_380869317.1">
    <property type="nucleotide sequence ID" value="NZ_JBHUMA010000006.1"/>
</dbReference>
<accession>A0ABW5NJ89</accession>
<protein>
    <submittedName>
        <fullName evidence="2">FAD/NAD(P)-binding protein</fullName>
    </submittedName>
</protein>
<dbReference type="Pfam" id="PF13454">
    <property type="entry name" value="NAD_binding_9"/>
    <property type="match status" value="1"/>
</dbReference>
<proteinExistence type="predicted"/>
<sequence>MIWKQQHISTEARGAKNHIEEYICEAKAFIGKEHIDEKRIGIIGGGPKGLYALERLLNNINESRNKTPIQIIWFNQTSDFGSGNNYQVSQPDNLLINYCIGNIDAWLRDEVNNAVNEQLSLTDWIKKHNITDVDVAPTDFASRALVGCYLQDVLKQILSSIPNETTLNLIVEEVKAIKYENHFLVGFANTPITMELDYVLMTTGHCYQNTPPFVGEITDKYFPSAYPVHHLDTIPTKASVGVLGLGLTWVDICLQLTEGRGGVFDDNGKYQASGKEPMIYPFSRSNLPIQPRDAIFGTRRYQLRNTTVDDLLTLVDERSDRQIDFQHEVYPIIEKEIQFAYYGTLLQTKNESIITAYQQSIPEAELFTFQKLLFPEIDTSDADRHVKTINYIADIVERAEVGELNDPYMAAAAVWREATPLIGRIYNFGGLTPASQEYLDQKIWSACCRTSFGPPIANMRKMLALAEAGIIQFSIPPQSSVQFDQSKDEFIVGTSSTRKTLSYLIDGRIARSKPGQTNTSLYRNLGDEQLITAYRNGNYEPGCMDISQDGKANISGSEIDIPLYFYGTPTEGILFDNDSLSRVRNNLASPWADAMLQLINPTIHGLYAYND</sequence>
<feature type="domain" description="FAD-dependent urate hydroxylase HpyO/Asp monooxygenase CreE-like FAD/NAD(P)-binding" evidence="1">
    <location>
        <begin position="42"/>
        <end position="205"/>
    </location>
</feature>